<proteinExistence type="predicted"/>
<organism evidence="4 5">
    <name type="scientific">Streblomastix strix</name>
    <dbReference type="NCBI Taxonomy" id="222440"/>
    <lineage>
        <taxon>Eukaryota</taxon>
        <taxon>Metamonada</taxon>
        <taxon>Preaxostyla</taxon>
        <taxon>Oxymonadida</taxon>
        <taxon>Streblomastigidae</taxon>
        <taxon>Streblomastix</taxon>
    </lineage>
</organism>
<keyword evidence="3" id="KW-0732">Signal</keyword>
<keyword evidence="2" id="KW-0812">Transmembrane</keyword>
<dbReference type="EMBL" id="SNRW01003104">
    <property type="protein sequence ID" value="KAA6390793.1"/>
    <property type="molecule type" value="Genomic_DNA"/>
</dbReference>
<protein>
    <submittedName>
        <fullName evidence="4">Uncharacterized protein</fullName>
    </submittedName>
</protein>
<evidence type="ECO:0000313" key="5">
    <source>
        <dbReference type="Proteomes" id="UP000324800"/>
    </source>
</evidence>
<keyword evidence="2" id="KW-1133">Transmembrane helix</keyword>
<dbReference type="InterPro" id="IPR052766">
    <property type="entry name" value="S41A_metabolite_peptidase"/>
</dbReference>
<dbReference type="InterPro" id="IPR029045">
    <property type="entry name" value="ClpP/crotonase-like_dom_sf"/>
</dbReference>
<reference evidence="4 5" key="1">
    <citation type="submission" date="2019-03" db="EMBL/GenBank/DDBJ databases">
        <title>Single cell metagenomics reveals metabolic interactions within the superorganism composed of flagellate Streblomastix strix and complex community of Bacteroidetes bacteria on its surface.</title>
        <authorList>
            <person name="Treitli S.C."/>
            <person name="Kolisko M."/>
            <person name="Husnik F."/>
            <person name="Keeling P."/>
            <person name="Hampl V."/>
        </authorList>
    </citation>
    <scope>NUCLEOTIDE SEQUENCE [LARGE SCALE GENOMIC DNA]</scope>
    <source>
        <strain evidence="4">ST1C</strain>
    </source>
</reference>
<dbReference type="Gene3D" id="3.90.226.10">
    <property type="entry name" value="2-enoyl-CoA Hydratase, Chain A, domain 1"/>
    <property type="match status" value="1"/>
</dbReference>
<feature type="chain" id="PRO_5023802555" evidence="3">
    <location>
        <begin position="20"/>
        <end position="938"/>
    </location>
</feature>
<dbReference type="Proteomes" id="UP000324800">
    <property type="component" value="Unassembled WGS sequence"/>
</dbReference>
<feature type="signal peptide" evidence="3">
    <location>
        <begin position="1"/>
        <end position="19"/>
    </location>
</feature>
<keyword evidence="2" id="KW-0472">Membrane</keyword>
<evidence type="ECO:0000256" key="1">
    <source>
        <dbReference type="SAM" id="MobiDB-lite"/>
    </source>
</evidence>
<evidence type="ECO:0000256" key="2">
    <source>
        <dbReference type="SAM" id="Phobius"/>
    </source>
</evidence>
<comment type="caution">
    <text evidence="4">The sequence shown here is derived from an EMBL/GenBank/DDBJ whole genome shotgun (WGS) entry which is preliminary data.</text>
</comment>
<feature type="transmembrane region" description="Helical" evidence="2">
    <location>
        <begin position="890"/>
        <end position="919"/>
    </location>
</feature>
<feature type="region of interest" description="Disordered" evidence="1">
    <location>
        <begin position="281"/>
        <end position="317"/>
    </location>
</feature>
<evidence type="ECO:0000313" key="4">
    <source>
        <dbReference type="EMBL" id="KAA6390793.1"/>
    </source>
</evidence>
<dbReference type="AlphaFoldDB" id="A0A5J4W878"/>
<feature type="compositionally biased region" description="Low complexity" evidence="1">
    <location>
        <begin position="295"/>
        <end position="305"/>
    </location>
</feature>
<name>A0A5J4W878_9EUKA</name>
<dbReference type="PANTHER" id="PTHR37049">
    <property type="entry name" value="PEPTIDASE S41 FAMILY PROTEIN"/>
    <property type="match status" value="1"/>
</dbReference>
<gene>
    <name evidence="4" type="ORF">EZS28_013680</name>
</gene>
<feature type="compositionally biased region" description="Basic and acidic residues" evidence="1">
    <location>
        <begin position="307"/>
        <end position="317"/>
    </location>
</feature>
<dbReference type="SUPFAM" id="SSF52096">
    <property type="entry name" value="ClpP/crotonase"/>
    <property type="match status" value="1"/>
</dbReference>
<sequence>MISLLSITVLLALFNAVAGQCNVASRKLVSIKNINDCFNALPFDATEAQTASNLANEYLKSYCFYDTSLAPIGGDIGYGKYAMNIANELQNIYNNANSQKTPLLQFYQQIGVKIAELKDPHTSFSPPCVTSVFFVLPYLFYPELDSNGCHVYALNNDLAGIHDAHKDLHKTDPELDGKEITEIKLDGTGNFQAACLALEEYANNYEGISRNPAARIAQVSEQDFSLRNAGSFPTPLSETVPVYFKTKGSSDTPVLYNLPIYGFATAELTADTLNTKICPRQSSLQSNSDTKDDSNTTQTQTNKQKTSQKDKKLSKREIKKLQKETRKILFEIERKKMKELEMKLKPSLYFEPEIVTKERIRTKLEQIEKQKIINETGYENKNKNKNMQKLDNAGINKFFIHYDGSKQSEEVVGYYLPDQKIGILRITTFAPDDLDDFATAIYQVMNQFGGGEGGGGKIGFKFGGTEYVIGDKEQTELETEIKKQRRKKDVEQRKDGVKQINAGTEGFQADEPEVGALKADRIIVDVRGNGGGYVKAGRHALQFIFPQAIYPLYPREDLVKTEMTQQFVKLMMYAMSSDKEATQFSDYETLKPITDFYNQSTRSRTSSGQGNSLTVDLTDIFVMDEEYTNPYRSLQKKWAYENITLFDPQHTYLLTDGRCGSTCTHFAKHITQKHLARVVGIGTWPNRESPSPYPPEVLKFDVSSFGSGSVYQYDSFQALKTASSYKSIIDQSKIPAAFPRKGTGLSWSHIEAYGFTEPLKDILLEYLISEPDYWDNIYIHPNTDTDLNILSKTYTDFITAIDNELTGGKCYYWEVQPVARGGSCSTQEASIANVDLMGHPCVGGYYDQTQCVINNCSWGYYLKDSATGAKSCEVWPENAFIYPDQVTLPAWLIAVIVIAVILFLVLTCGGGACAFYCYYKRKMCFSGLDPSKKYLFII</sequence>
<evidence type="ECO:0000256" key="3">
    <source>
        <dbReference type="SAM" id="SignalP"/>
    </source>
</evidence>
<dbReference type="OrthoDB" id="27214at2759"/>
<accession>A0A5J4W878</accession>
<dbReference type="PANTHER" id="PTHR37049:SF4">
    <property type="entry name" value="RHODANESE DOMAIN-CONTAINING PROTEIN"/>
    <property type="match status" value="1"/>
</dbReference>